<evidence type="ECO:0000256" key="10">
    <source>
        <dbReference type="SAM" id="Phobius"/>
    </source>
</evidence>
<feature type="transmembrane region" description="Helical" evidence="10">
    <location>
        <begin position="89"/>
        <end position="109"/>
    </location>
</feature>
<comment type="function">
    <text evidence="1">Required for nicotinamide riboside transport across the inner membrane.</text>
</comment>
<keyword evidence="5" id="KW-0813">Transport</keyword>
<evidence type="ECO:0000256" key="5">
    <source>
        <dbReference type="ARBA" id="ARBA00022448"/>
    </source>
</evidence>
<feature type="transmembrane region" description="Helical" evidence="10">
    <location>
        <begin position="115"/>
        <end position="132"/>
    </location>
</feature>
<keyword evidence="6" id="KW-1003">Cell membrane</keyword>
<dbReference type="EMBL" id="VUYU01000023">
    <property type="protein sequence ID" value="NHZ36995.1"/>
    <property type="molecule type" value="Genomic_DNA"/>
</dbReference>
<organism evidence="11 12">
    <name type="scientific">Massilia rubra</name>
    <dbReference type="NCBI Taxonomy" id="2607910"/>
    <lineage>
        <taxon>Bacteria</taxon>
        <taxon>Pseudomonadati</taxon>
        <taxon>Pseudomonadota</taxon>
        <taxon>Betaproteobacteria</taxon>
        <taxon>Burkholderiales</taxon>
        <taxon>Oxalobacteraceae</taxon>
        <taxon>Telluria group</taxon>
        <taxon>Massilia</taxon>
    </lineage>
</organism>
<dbReference type="RefSeq" id="WP_167229422.1">
    <property type="nucleotide sequence ID" value="NZ_VUYU01000023.1"/>
</dbReference>
<feature type="transmembrane region" description="Helical" evidence="10">
    <location>
        <begin position="27"/>
        <end position="45"/>
    </location>
</feature>
<dbReference type="PANTHER" id="PTHR36122">
    <property type="entry name" value="NICOTINAMIDE RIBOSIDE TRANSPORTER PNUC"/>
    <property type="match status" value="1"/>
</dbReference>
<feature type="transmembrane region" description="Helical" evidence="10">
    <location>
        <begin position="51"/>
        <end position="68"/>
    </location>
</feature>
<evidence type="ECO:0000256" key="7">
    <source>
        <dbReference type="ARBA" id="ARBA00022692"/>
    </source>
</evidence>
<proteinExistence type="inferred from homology"/>
<evidence type="ECO:0000256" key="4">
    <source>
        <dbReference type="ARBA" id="ARBA00017522"/>
    </source>
</evidence>
<reference evidence="11 12" key="1">
    <citation type="submission" date="2019-09" db="EMBL/GenBank/DDBJ databases">
        <title>Taxonomy of Antarctic Massilia spp.: description of Massilia rubra sp. nov., Massilia aquatica sp. nov., Massilia mucilaginosa sp. nov., Massilia frigida sp. nov. isolated from streams, lakes and regoliths.</title>
        <authorList>
            <person name="Holochova P."/>
            <person name="Sedlacek I."/>
            <person name="Kralova S."/>
            <person name="Maslanova I."/>
            <person name="Busse H.-J."/>
            <person name="Stankova E."/>
            <person name="Vrbovska V."/>
            <person name="Kovarovic V."/>
            <person name="Bartak M."/>
            <person name="Svec P."/>
            <person name="Pantucek R."/>
        </authorList>
    </citation>
    <scope>NUCLEOTIDE SEQUENCE [LARGE SCALE GENOMIC DNA]</scope>
    <source>
        <strain evidence="11 12">CCM 8692</strain>
    </source>
</reference>
<evidence type="ECO:0000256" key="1">
    <source>
        <dbReference type="ARBA" id="ARBA00002672"/>
    </source>
</evidence>
<keyword evidence="12" id="KW-1185">Reference proteome</keyword>
<name>A0ABX0LR63_9BURK</name>
<keyword evidence="8 10" id="KW-1133">Transmembrane helix</keyword>
<keyword evidence="7 10" id="KW-0812">Transmembrane</keyword>
<dbReference type="NCBIfam" id="TIGR01528">
    <property type="entry name" value="NMN_trans_PnuC"/>
    <property type="match status" value="1"/>
</dbReference>
<comment type="caution">
    <text evidence="11">The sequence shown here is derived from an EMBL/GenBank/DDBJ whole genome shotgun (WGS) entry which is preliminary data.</text>
</comment>
<keyword evidence="9 10" id="KW-0472">Membrane</keyword>
<protein>
    <recommendedName>
        <fullName evidence="4">Nicotinamide riboside transporter PnuC</fullName>
    </recommendedName>
</protein>
<comment type="similarity">
    <text evidence="3">Belongs to the nicotinamide ribonucleoside (NR) uptake permease (TC 4.B.1) family.</text>
</comment>
<sequence length="187" mass="20704">MIGALEIAANVGASAAILLAGRNSVHTWWTGIIGCALFGVLFYQSNLYADVALQGFFIVSSIVGWMQWRRGEQGSELPITHASVRSLAWLVPAGVGATAAYGALLHYFTNAYAPFIDSAVLVFSVVAQLLLMRRKVENWAFWILVNTVAVPLYASRGLYLTAFLYACYWVNAIVSWLWWRRLARKAP</sequence>
<dbReference type="PANTHER" id="PTHR36122:SF2">
    <property type="entry name" value="NICOTINAMIDE RIBOSIDE TRANSPORTER PNUC"/>
    <property type="match status" value="1"/>
</dbReference>
<gene>
    <name evidence="11" type="ORF">F0185_25850</name>
</gene>
<dbReference type="Proteomes" id="UP000785613">
    <property type="component" value="Unassembled WGS sequence"/>
</dbReference>
<evidence type="ECO:0000313" key="11">
    <source>
        <dbReference type="EMBL" id="NHZ36995.1"/>
    </source>
</evidence>
<evidence type="ECO:0000256" key="6">
    <source>
        <dbReference type="ARBA" id="ARBA00022475"/>
    </source>
</evidence>
<evidence type="ECO:0000313" key="12">
    <source>
        <dbReference type="Proteomes" id="UP000785613"/>
    </source>
</evidence>
<feature type="transmembrane region" description="Helical" evidence="10">
    <location>
        <begin position="139"/>
        <end position="156"/>
    </location>
</feature>
<evidence type="ECO:0000256" key="9">
    <source>
        <dbReference type="ARBA" id="ARBA00023136"/>
    </source>
</evidence>
<evidence type="ECO:0000256" key="2">
    <source>
        <dbReference type="ARBA" id="ARBA00004651"/>
    </source>
</evidence>
<feature type="transmembrane region" description="Helical" evidence="10">
    <location>
        <begin position="162"/>
        <end position="179"/>
    </location>
</feature>
<evidence type="ECO:0000256" key="3">
    <source>
        <dbReference type="ARBA" id="ARBA00006669"/>
    </source>
</evidence>
<evidence type="ECO:0000256" key="8">
    <source>
        <dbReference type="ARBA" id="ARBA00022989"/>
    </source>
</evidence>
<comment type="subcellular location">
    <subcellularLocation>
        <location evidence="2">Cell membrane</location>
        <topology evidence="2">Multi-pass membrane protein</topology>
    </subcellularLocation>
</comment>
<dbReference type="InterPro" id="IPR006419">
    <property type="entry name" value="NMN_transpt_PnuC"/>
</dbReference>
<accession>A0ABX0LR63</accession>
<dbReference type="Pfam" id="PF04973">
    <property type="entry name" value="NMN_transporter"/>
    <property type="match status" value="1"/>
</dbReference>